<evidence type="ECO:0000313" key="2">
    <source>
        <dbReference type="Proteomes" id="UP001497516"/>
    </source>
</evidence>
<dbReference type="AlphaFoldDB" id="A0AAV2GRE3"/>
<keyword evidence="2" id="KW-1185">Reference proteome</keyword>
<dbReference type="Proteomes" id="UP001497516">
    <property type="component" value="Chromosome 9"/>
</dbReference>
<gene>
    <name evidence="1" type="ORF">LTRI10_LOCUS52582</name>
</gene>
<proteinExistence type="predicted"/>
<dbReference type="EMBL" id="OZ034822">
    <property type="protein sequence ID" value="CAL1413343.1"/>
    <property type="molecule type" value="Genomic_DNA"/>
</dbReference>
<reference evidence="1 2" key="1">
    <citation type="submission" date="2024-04" db="EMBL/GenBank/DDBJ databases">
        <authorList>
            <person name="Fracassetti M."/>
        </authorList>
    </citation>
    <scope>NUCLEOTIDE SEQUENCE [LARGE SCALE GENOMIC DNA]</scope>
</reference>
<protein>
    <submittedName>
        <fullName evidence="1">Uncharacterized protein</fullName>
    </submittedName>
</protein>
<accession>A0AAV2GRE3</accession>
<sequence length="119" mass="13217">MNNDSPSIPSRAEKRILGFYSFHGPSCTSKRRTGSSAGPFNLVGTFNFHQCLSCCRRSCACVDWSRLSKLHRGPVELEVIIDDHKTGTQGCSVKGNMEGTRTRNKEAMHGKRLKAMVSR</sequence>
<organism evidence="1 2">
    <name type="scientific">Linum trigynum</name>
    <dbReference type="NCBI Taxonomy" id="586398"/>
    <lineage>
        <taxon>Eukaryota</taxon>
        <taxon>Viridiplantae</taxon>
        <taxon>Streptophyta</taxon>
        <taxon>Embryophyta</taxon>
        <taxon>Tracheophyta</taxon>
        <taxon>Spermatophyta</taxon>
        <taxon>Magnoliopsida</taxon>
        <taxon>eudicotyledons</taxon>
        <taxon>Gunneridae</taxon>
        <taxon>Pentapetalae</taxon>
        <taxon>rosids</taxon>
        <taxon>fabids</taxon>
        <taxon>Malpighiales</taxon>
        <taxon>Linaceae</taxon>
        <taxon>Linum</taxon>
    </lineage>
</organism>
<name>A0AAV2GRE3_9ROSI</name>
<evidence type="ECO:0000313" key="1">
    <source>
        <dbReference type="EMBL" id="CAL1413343.1"/>
    </source>
</evidence>